<organism evidence="5 6">
    <name type="scientific">Texcoconibacillus texcoconensis</name>
    <dbReference type="NCBI Taxonomy" id="1095777"/>
    <lineage>
        <taxon>Bacteria</taxon>
        <taxon>Bacillati</taxon>
        <taxon>Bacillota</taxon>
        <taxon>Bacilli</taxon>
        <taxon>Bacillales</taxon>
        <taxon>Bacillaceae</taxon>
        <taxon>Texcoconibacillus</taxon>
    </lineage>
</organism>
<evidence type="ECO:0000256" key="2">
    <source>
        <dbReference type="ARBA" id="ARBA00023012"/>
    </source>
</evidence>
<dbReference type="PANTHER" id="PTHR44591:SF14">
    <property type="entry name" value="PROTEIN PILG"/>
    <property type="match status" value="1"/>
</dbReference>
<dbReference type="Pfam" id="PF00072">
    <property type="entry name" value="Response_reg"/>
    <property type="match status" value="1"/>
</dbReference>
<sequence length="120" mass="13308">MGKLLITDDAAFMRMTLKNIVTAAGYEVVAEAANGYEAIEQYKETKPDLVTLDITMPELDGLEALKQIKQHDPDAKIIMCSAMGQQDMVLNAIQNGASDFIVKPFDENRITETIERTLSK</sequence>
<dbReference type="Gene3D" id="3.40.50.2300">
    <property type="match status" value="1"/>
</dbReference>
<dbReference type="Proteomes" id="UP000551878">
    <property type="component" value="Unassembled WGS sequence"/>
</dbReference>
<evidence type="ECO:0000259" key="4">
    <source>
        <dbReference type="PROSITE" id="PS50110"/>
    </source>
</evidence>
<dbReference type="InterPro" id="IPR001789">
    <property type="entry name" value="Sig_transdc_resp-reg_receiver"/>
</dbReference>
<dbReference type="InterPro" id="IPR011006">
    <property type="entry name" value="CheY-like_superfamily"/>
</dbReference>
<proteinExistence type="predicted"/>
<comment type="caution">
    <text evidence="5">The sequence shown here is derived from an EMBL/GenBank/DDBJ whole genome shotgun (WGS) entry which is preliminary data.</text>
</comment>
<name>A0A840QS05_9BACI</name>
<dbReference type="CDD" id="cd17542">
    <property type="entry name" value="REC_CheY"/>
    <property type="match status" value="1"/>
</dbReference>
<dbReference type="RefSeq" id="WP_184664578.1">
    <property type="nucleotide sequence ID" value="NZ_JACHHB010000010.1"/>
</dbReference>
<dbReference type="PROSITE" id="PS50110">
    <property type="entry name" value="RESPONSE_REGULATORY"/>
    <property type="match status" value="1"/>
</dbReference>
<evidence type="ECO:0000256" key="1">
    <source>
        <dbReference type="ARBA" id="ARBA00022553"/>
    </source>
</evidence>
<dbReference type="GO" id="GO:0000160">
    <property type="term" value="P:phosphorelay signal transduction system"/>
    <property type="evidence" value="ECO:0007669"/>
    <property type="project" value="UniProtKB-KW"/>
</dbReference>
<keyword evidence="1 3" id="KW-0597">Phosphoprotein</keyword>
<feature type="domain" description="Response regulatory" evidence="4">
    <location>
        <begin position="3"/>
        <end position="118"/>
    </location>
</feature>
<dbReference type="EMBL" id="JACHHB010000010">
    <property type="protein sequence ID" value="MBB5174144.1"/>
    <property type="molecule type" value="Genomic_DNA"/>
</dbReference>
<gene>
    <name evidence="5" type="ORF">HNQ41_002338</name>
</gene>
<protein>
    <submittedName>
        <fullName evidence="5">Two-component system chemotaxis response regulator CheY</fullName>
    </submittedName>
</protein>
<accession>A0A840QS05</accession>
<evidence type="ECO:0000256" key="3">
    <source>
        <dbReference type="PROSITE-ProRule" id="PRU00169"/>
    </source>
</evidence>
<dbReference type="InterPro" id="IPR050595">
    <property type="entry name" value="Bact_response_regulator"/>
</dbReference>
<dbReference type="SMART" id="SM00448">
    <property type="entry name" value="REC"/>
    <property type="match status" value="1"/>
</dbReference>
<evidence type="ECO:0000313" key="6">
    <source>
        <dbReference type="Proteomes" id="UP000551878"/>
    </source>
</evidence>
<dbReference type="PANTHER" id="PTHR44591">
    <property type="entry name" value="STRESS RESPONSE REGULATOR PROTEIN 1"/>
    <property type="match status" value="1"/>
</dbReference>
<feature type="modified residue" description="4-aspartylphosphate" evidence="3">
    <location>
        <position position="53"/>
    </location>
</feature>
<keyword evidence="2" id="KW-0902">Two-component regulatory system</keyword>
<keyword evidence="6" id="KW-1185">Reference proteome</keyword>
<reference evidence="5 6" key="1">
    <citation type="submission" date="2020-08" db="EMBL/GenBank/DDBJ databases">
        <title>Genomic Encyclopedia of Type Strains, Phase IV (KMG-IV): sequencing the most valuable type-strain genomes for metagenomic binning, comparative biology and taxonomic classification.</title>
        <authorList>
            <person name="Goeker M."/>
        </authorList>
    </citation>
    <scope>NUCLEOTIDE SEQUENCE [LARGE SCALE GENOMIC DNA]</scope>
    <source>
        <strain evidence="5 6">DSM 24696</strain>
    </source>
</reference>
<evidence type="ECO:0000313" key="5">
    <source>
        <dbReference type="EMBL" id="MBB5174144.1"/>
    </source>
</evidence>
<dbReference type="SUPFAM" id="SSF52172">
    <property type="entry name" value="CheY-like"/>
    <property type="match status" value="1"/>
</dbReference>
<dbReference type="AlphaFoldDB" id="A0A840QS05"/>